<feature type="region of interest" description="Disordered" evidence="1">
    <location>
        <begin position="139"/>
        <end position="177"/>
    </location>
</feature>
<gene>
    <name evidence="2" type="ORF">HKW66_Vig0005410</name>
</gene>
<dbReference type="EMBL" id="JABFOF010000001">
    <property type="protein sequence ID" value="KAG2409876.1"/>
    <property type="molecule type" value="Genomic_DNA"/>
</dbReference>
<feature type="compositionally biased region" description="Basic residues" evidence="1">
    <location>
        <begin position="51"/>
        <end position="60"/>
    </location>
</feature>
<sequence>MKVKNSPQTQNRRNAWTIARTRSWILVVATLFLLLDRGDDAPRGRSDGGRRRQREQKRRNVVGGNDRGRRRAAARCIGGSGRGRRRAAARSVGGSSKGRRRAAARCTDTVVRGSGRVVGGTEEALQRGSDAGVRKALPEAHGSVGGERRLRQSTEAGDAVEVGGEDVGDLEECCSKR</sequence>
<name>A0A8T0LCQ4_PHAAN</name>
<proteinExistence type="predicted"/>
<feature type="compositionally biased region" description="Basic and acidic residues" evidence="1">
    <location>
        <begin position="39"/>
        <end position="50"/>
    </location>
</feature>
<evidence type="ECO:0000313" key="3">
    <source>
        <dbReference type="Proteomes" id="UP000743370"/>
    </source>
</evidence>
<organism evidence="2 3">
    <name type="scientific">Phaseolus angularis</name>
    <name type="common">Azuki bean</name>
    <name type="synonym">Vigna angularis</name>
    <dbReference type="NCBI Taxonomy" id="3914"/>
    <lineage>
        <taxon>Eukaryota</taxon>
        <taxon>Viridiplantae</taxon>
        <taxon>Streptophyta</taxon>
        <taxon>Embryophyta</taxon>
        <taxon>Tracheophyta</taxon>
        <taxon>Spermatophyta</taxon>
        <taxon>Magnoliopsida</taxon>
        <taxon>eudicotyledons</taxon>
        <taxon>Gunneridae</taxon>
        <taxon>Pentapetalae</taxon>
        <taxon>rosids</taxon>
        <taxon>fabids</taxon>
        <taxon>Fabales</taxon>
        <taxon>Fabaceae</taxon>
        <taxon>Papilionoideae</taxon>
        <taxon>50 kb inversion clade</taxon>
        <taxon>NPAAA clade</taxon>
        <taxon>indigoferoid/millettioid clade</taxon>
        <taxon>Phaseoleae</taxon>
        <taxon>Vigna</taxon>
    </lineage>
</organism>
<dbReference type="AlphaFoldDB" id="A0A8T0LCQ4"/>
<evidence type="ECO:0000313" key="2">
    <source>
        <dbReference type="EMBL" id="KAG2409876.1"/>
    </source>
</evidence>
<dbReference type="Proteomes" id="UP000743370">
    <property type="component" value="Unassembled WGS sequence"/>
</dbReference>
<evidence type="ECO:0000256" key="1">
    <source>
        <dbReference type="SAM" id="MobiDB-lite"/>
    </source>
</evidence>
<accession>A0A8T0LCQ4</accession>
<reference evidence="2 3" key="1">
    <citation type="submission" date="2020-05" db="EMBL/GenBank/DDBJ databases">
        <title>Vigna angularis (adzuki bean) Var. LongXiaoDou No. 4 denovo assembly.</title>
        <authorList>
            <person name="Xiang H."/>
        </authorList>
    </citation>
    <scope>NUCLEOTIDE SEQUENCE [LARGE SCALE GENOMIC DNA]</scope>
    <source>
        <tissue evidence="2">Leaf</tissue>
    </source>
</reference>
<feature type="compositionally biased region" description="Acidic residues" evidence="1">
    <location>
        <begin position="163"/>
        <end position="177"/>
    </location>
</feature>
<feature type="region of interest" description="Disordered" evidence="1">
    <location>
        <begin position="39"/>
        <end position="104"/>
    </location>
</feature>
<comment type="caution">
    <text evidence="2">The sequence shown here is derived from an EMBL/GenBank/DDBJ whole genome shotgun (WGS) entry which is preliminary data.</text>
</comment>
<protein>
    <submittedName>
        <fullName evidence="2">Uncharacterized protein</fullName>
    </submittedName>
</protein>